<dbReference type="InterPro" id="IPR002067">
    <property type="entry name" value="MCP"/>
</dbReference>
<gene>
    <name evidence="8" type="ORF">BOLC3T13557H</name>
</gene>
<reference evidence="8" key="1">
    <citation type="submission" date="2018-11" db="EMBL/GenBank/DDBJ databases">
        <authorList>
            <consortium name="Genoscope - CEA"/>
            <person name="William W."/>
        </authorList>
    </citation>
    <scope>NUCLEOTIDE SEQUENCE</scope>
</reference>
<dbReference type="GO" id="GO:0016020">
    <property type="term" value="C:membrane"/>
    <property type="evidence" value="ECO:0007669"/>
    <property type="project" value="UniProtKB-SubCell"/>
</dbReference>
<dbReference type="SUPFAM" id="SSF52833">
    <property type="entry name" value="Thioredoxin-like"/>
    <property type="match status" value="1"/>
</dbReference>
<evidence type="ECO:0000256" key="6">
    <source>
        <dbReference type="PROSITE-ProRule" id="PRU00282"/>
    </source>
</evidence>
<dbReference type="PANTHER" id="PTHR24089">
    <property type="entry name" value="SOLUTE CARRIER FAMILY 25"/>
    <property type="match status" value="1"/>
</dbReference>
<proteinExistence type="inferred from homology"/>
<comment type="subcellular location">
    <subcellularLocation>
        <location evidence="1">Membrane</location>
        <topology evidence="1">Multi-pass membrane protein</topology>
    </subcellularLocation>
</comment>
<evidence type="ECO:0000256" key="3">
    <source>
        <dbReference type="ARBA" id="ARBA00022692"/>
    </source>
</evidence>
<feature type="repeat" description="Solcar" evidence="6">
    <location>
        <begin position="10"/>
        <end position="117"/>
    </location>
</feature>
<sequence>MGGAVKDIASKSELDNLGQSGAQVVLHFWALWCDASKQMDQVFSHLATDFPRAHFFRLQGMQSEAAVLGKPSLWREASRIISEEGFRAFWKGNLVTEAHRLPYSALNFYAYEKYNKVSCFLVFFELYPLLLEAIDDSVAKLTTFPLDLVRRRMQVEGAGGRARVYKTGLFGTFKHIFKSEDIRGLYRGLLPEYFKVVSGVGITFMVYESLKMLLCPPAP</sequence>
<dbReference type="SUPFAM" id="SSF103506">
    <property type="entry name" value="Mitochondrial carrier"/>
    <property type="match status" value="1"/>
</dbReference>
<keyword evidence="4" id="KW-0677">Repeat</keyword>
<keyword evidence="2 7" id="KW-0813">Transport</keyword>
<evidence type="ECO:0008006" key="9">
    <source>
        <dbReference type="Google" id="ProtNLM"/>
    </source>
</evidence>
<name>A0A3P6ANH4_BRAOL</name>
<evidence type="ECO:0000313" key="8">
    <source>
        <dbReference type="EMBL" id="VDC86860.1"/>
    </source>
</evidence>
<dbReference type="Pfam" id="PF00153">
    <property type="entry name" value="Mito_carr"/>
    <property type="match status" value="2"/>
</dbReference>
<dbReference type="InterPro" id="IPR018108">
    <property type="entry name" value="MCP_transmembrane"/>
</dbReference>
<organism evidence="8">
    <name type="scientific">Brassica oleracea</name>
    <name type="common">Wild cabbage</name>
    <dbReference type="NCBI Taxonomy" id="3712"/>
    <lineage>
        <taxon>Eukaryota</taxon>
        <taxon>Viridiplantae</taxon>
        <taxon>Streptophyta</taxon>
        <taxon>Embryophyta</taxon>
        <taxon>Tracheophyta</taxon>
        <taxon>Spermatophyta</taxon>
        <taxon>Magnoliopsida</taxon>
        <taxon>eudicotyledons</taxon>
        <taxon>Gunneridae</taxon>
        <taxon>Pentapetalae</taxon>
        <taxon>rosids</taxon>
        <taxon>malvids</taxon>
        <taxon>Brassicales</taxon>
        <taxon>Brassicaceae</taxon>
        <taxon>Brassiceae</taxon>
        <taxon>Brassica</taxon>
    </lineage>
</organism>
<dbReference type="InterPro" id="IPR036249">
    <property type="entry name" value="Thioredoxin-like_sf"/>
</dbReference>
<evidence type="ECO:0000256" key="7">
    <source>
        <dbReference type="RuleBase" id="RU000488"/>
    </source>
</evidence>
<keyword evidence="5 6" id="KW-0472">Membrane</keyword>
<dbReference type="AlphaFoldDB" id="A0A3P6ANH4"/>
<accession>A0A3P6ANH4</accession>
<dbReference type="GO" id="GO:0055085">
    <property type="term" value="P:transmembrane transport"/>
    <property type="evidence" value="ECO:0007669"/>
    <property type="project" value="InterPro"/>
</dbReference>
<dbReference type="EMBL" id="LR031872">
    <property type="protein sequence ID" value="VDC86860.1"/>
    <property type="molecule type" value="Genomic_DNA"/>
</dbReference>
<feature type="repeat" description="Solcar" evidence="6">
    <location>
        <begin position="123"/>
        <end position="213"/>
    </location>
</feature>
<evidence type="ECO:0000256" key="2">
    <source>
        <dbReference type="ARBA" id="ARBA00022448"/>
    </source>
</evidence>
<dbReference type="Gene3D" id="3.40.30.10">
    <property type="entry name" value="Glutaredoxin"/>
    <property type="match status" value="1"/>
</dbReference>
<protein>
    <recommendedName>
        <fullName evidence="9">Thioredoxin domain-containing protein</fullName>
    </recommendedName>
</protein>
<dbReference type="PRINTS" id="PR00926">
    <property type="entry name" value="MITOCARRIER"/>
</dbReference>
<evidence type="ECO:0000256" key="5">
    <source>
        <dbReference type="ARBA" id="ARBA00023136"/>
    </source>
</evidence>
<evidence type="ECO:0000256" key="1">
    <source>
        <dbReference type="ARBA" id="ARBA00004141"/>
    </source>
</evidence>
<dbReference type="PROSITE" id="PS50920">
    <property type="entry name" value="SOLCAR"/>
    <property type="match status" value="2"/>
</dbReference>
<comment type="similarity">
    <text evidence="7">Belongs to the mitochondrial carrier (TC 2.A.29) family.</text>
</comment>
<dbReference type="Gene3D" id="1.50.40.10">
    <property type="entry name" value="Mitochondrial carrier domain"/>
    <property type="match status" value="1"/>
</dbReference>
<keyword evidence="3 6" id="KW-0812">Transmembrane</keyword>
<evidence type="ECO:0000256" key="4">
    <source>
        <dbReference type="ARBA" id="ARBA00022737"/>
    </source>
</evidence>
<dbReference type="InterPro" id="IPR023395">
    <property type="entry name" value="MCP_dom_sf"/>
</dbReference>